<feature type="transmembrane region" description="Helical" evidence="7">
    <location>
        <begin position="332"/>
        <end position="355"/>
    </location>
</feature>
<accession>A0A2I1KRH6</accession>
<name>A0A2I1KRH6_9ACTO</name>
<dbReference type="GO" id="GO:0005886">
    <property type="term" value="C:plasma membrane"/>
    <property type="evidence" value="ECO:0007669"/>
    <property type="project" value="UniProtKB-SubCell"/>
</dbReference>
<feature type="domain" description="SSD" evidence="8">
    <location>
        <begin position="238"/>
        <end position="389"/>
    </location>
</feature>
<gene>
    <name evidence="9" type="ORF">CYJ26_09015</name>
</gene>
<feature type="transmembrane region" description="Helical" evidence="7">
    <location>
        <begin position="264"/>
        <end position="285"/>
    </location>
</feature>
<dbReference type="InterPro" id="IPR004869">
    <property type="entry name" value="MMPL_dom"/>
</dbReference>
<feature type="transmembrane region" description="Helical" evidence="7">
    <location>
        <begin position="227"/>
        <end position="252"/>
    </location>
</feature>
<reference evidence="9 10" key="1">
    <citation type="submission" date="2017-12" db="EMBL/GenBank/DDBJ databases">
        <title>Phylogenetic diversity of female urinary microbiome.</title>
        <authorList>
            <person name="Thomas-White K."/>
            <person name="Wolfe A.J."/>
        </authorList>
    </citation>
    <scope>NUCLEOTIDE SEQUENCE [LARGE SCALE GENOMIC DNA]</scope>
    <source>
        <strain evidence="9 10">UMB0319</strain>
    </source>
</reference>
<keyword evidence="2" id="KW-1003">Cell membrane</keyword>
<feature type="transmembrane region" description="Helical" evidence="7">
    <location>
        <begin position="649"/>
        <end position="673"/>
    </location>
</feature>
<dbReference type="Pfam" id="PF03176">
    <property type="entry name" value="MMPL"/>
    <property type="match status" value="2"/>
</dbReference>
<feature type="transmembrane region" description="Helical" evidence="7">
    <location>
        <begin position="616"/>
        <end position="637"/>
    </location>
</feature>
<evidence type="ECO:0000259" key="8">
    <source>
        <dbReference type="PROSITE" id="PS50156"/>
    </source>
</evidence>
<dbReference type="InterPro" id="IPR000731">
    <property type="entry name" value="SSD"/>
</dbReference>
<feature type="region of interest" description="Disordered" evidence="6">
    <location>
        <begin position="955"/>
        <end position="1001"/>
    </location>
</feature>
<feature type="compositionally biased region" description="Low complexity" evidence="6">
    <location>
        <begin position="960"/>
        <end position="969"/>
    </location>
</feature>
<dbReference type="AlphaFoldDB" id="A0A2I1KRH6"/>
<evidence type="ECO:0000313" key="9">
    <source>
        <dbReference type="EMBL" id="PKY98198.1"/>
    </source>
</evidence>
<feature type="transmembrane region" description="Helical" evidence="7">
    <location>
        <begin position="64"/>
        <end position="83"/>
    </location>
</feature>
<feature type="transmembrane region" description="Helical" evidence="7">
    <location>
        <begin position="291"/>
        <end position="311"/>
    </location>
</feature>
<dbReference type="PANTHER" id="PTHR33406">
    <property type="entry name" value="MEMBRANE PROTEIN MJ1562-RELATED"/>
    <property type="match status" value="1"/>
</dbReference>
<dbReference type="Proteomes" id="UP000234778">
    <property type="component" value="Unassembled WGS sequence"/>
</dbReference>
<protein>
    <submittedName>
        <fullName evidence="9">MMPL family transporter</fullName>
    </submittedName>
</protein>
<feature type="transmembrane region" description="Helical" evidence="7">
    <location>
        <begin position="704"/>
        <end position="727"/>
    </location>
</feature>
<dbReference type="EMBL" id="PKHA01000010">
    <property type="protein sequence ID" value="PKY98198.1"/>
    <property type="molecule type" value="Genomic_DNA"/>
</dbReference>
<keyword evidence="5 7" id="KW-0472">Membrane</keyword>
<comment type="caution">
    <text evidence="9">The sequence shown here is derived from an EMBL/GenBank/DDBJ whole genome shotgun (WGS) entry which is preliminary data.</text>
</comment>
<keyword evidence="3 7" id="KW-0812">Transmembrane</keyword>
<evidence type="ECO:0000256" key="3">
    <source>
        <dbReference type="ARBA" id="ARBA00022692"/>
    </source>
</evidence>
<evidence type="ECO:0000313" key="10">
    <source>
        <dbReference type="Proteomes" id="UP000234778"/>
    </source>
</evidence>
<evidence type="ECO:0000256" key="1">
    <source>
        <dbReference type="ARBA" id="ARBA00004651"/>
    </source>
</evidence>
<feature type="compositionally biased region" description="Basic and acidic residues" evidence="6">
    <location>
        <begin position="986"/>
        <end position="1001"/>
    </location>
</feature>
<feature type="transmembrane region" description="Helical" evidence="7">
    <location>
        <begin position="428"/>
        <end position="452"/>
    </location>
</feature>
<proteinExistence type="predicted"/>
<sequence>MSVGRGRVGRGTHPVLDVSVRSYIEYSFVRKLRLPAPGPVERTHVSALLHKVGRWCAEHAARVVAAWLVLIAALAGVVALTGANLSSTFTINNAESMKGLEVLENRLPQAAGTSEQVLFTAKDGDIEAHRQAIEGFVSAVSAMDGVAMVSQPFGSAADAASGTPASPSTVSQDGAHALAQIQADTSLGSITSGTTSAAQRLDAQIEEAKAAAQKADPQLRIQDSGSIGASVSLGLSVVELIGVVIAAIVLFITFGSVLAAGAPLIAAFIGVAAGMLGIFVVANVVDVNSTTPVLAVMIGLAVGIDYALFIISRAREYLAQGLSPAEAAGCATATAGSAVVFAGTTVVIALCGLAVARIPFLTVMGVASAFVVACAVLVALTVVPALIGALGRRLQPDARRARCQRERQASGRPTFAQRWVRGVTRHPWLTVSAVLAVLAVAAVPITGLKLALTDNGFQPEGTEQRETYDAIAAAYGDGYNSPIVVIADITNTTDPLGVVDTLAKDISQIDGVADIAMATPNEDATLALVQIRPTYAQTDSRTEAVVHTIRDNASTYEKDLGITEVMVTGQTAVAIDVSQSLNSALLPFGIVVVGLSLVLLMLVFRSIAVPLTATLGYLLSLAAGMGVAGAVFGWGWLAGLLDVSKVGAVISFMPVIVMGVLFGLAMDYEVFLVSRMREEWIHRGGPVARGERARQIACECVEKGFVGSATVVTAAAVIMTAVFAGFIPAELVEIKPIAVALTVGIAVDAFIVRMTLIPAIMSALGPAAWRLPRWLERQLPVIDVEGEGLERTLEHEAWVAEHGEVVLRAQGVTVSDSEGAALSGLDLTVAAGEVALVRTEHSVARRALAALVGGRLRPSEGLLVVDDHVLPDGAAAIQTVTTSIHAYDDPVAEHVKIVVVDDPGDRRWKRVGELAGRGVAVIVTAGPGAPQEVPAASGVTLASVVEVDGDGVARLRRAPQRVAAPPRTASPQAGRSATPPPTRPASDTDHSDHTAGNEAHA</sequence>
<feature type="transmembrane region" description="Helical" evidence="7">
    <location>
        <begin position="367"/>
        <end position="390"/>
    </location>
</feature>
<dbReference type="SUPFAM" id="SSF82866">
    <property type="entry name" value="Multidrug efflux transporter AcrB transmembrane domain"/>
    <property type="match status" value="2"/>
</dbReference>
<dbReference type="InterPro" id="IPR050545">
    <property type="entry name" value="Mycobact_MmpL"/>
</dbReference>
<evidence type="ECO:0000256" key="4">
    <source>
        <dbReference type="ARBA" id="ARBA00022989"/>
    </source>
</evidence>
<keyword evidence="4 7" id="KW-1133">Transmembrane helix</keyword>
<dbReference type="PROSITE" id="PS50156">
    <property type="entry name" value="SSD"/>
    <property type="match status" value="1"/>
</dbReference>
<evidence type="ECO:0000256" key="7">
    <source>
        <dbReference type="SAM" id="Phobius"/>
    </source>
</evidence>
<dbReference type="PANTHER" id="PTHR33406:SF13">
    <property type="entry name" value="MEMBRANE PROTEIN YDFJ"/>
    <property type="match status" value="1"/>
</dbReference>
<comment type="subcellular location">
    <subcellularLocation>
        <location evidence="1">Cell membrane</location>
        <topology evidence="1">Multi-pass membrane protein</topology>
    </subcellularLocation>
</comment>
<organism evidence="9 10">
    <name type="scientific">Actinomyces urogenitalis</name>
    <dbReference type="NCBI Taxonomy" id="103621"/>
    <lineage>
        <taxon>Bacteria</taxon>
        <taxon>Bacillati</taxon>
        <taxon>Actinomycetota</taxon>
        <taxon>Actinomycetes</taxon>
        <taxon>Actinomycetales</taxon>
        <taxon>Actinomycetaceae</taxon>
        <taxon>Actinomyces</taxon>
    </lineage>
</organism>
<evidence type="ECO:0000256" key="2">
    <source>
        <dbReference type="ARBA" id="ARBA00022475"/>
    </source>
</evidence>
<evidence type="ECO:0000256" key="5">
    <source>
        <dbReference type="ARBA" id="ARBA00023136"/>
    </source>
</evidence>
<feature type="transmembrane region" description="Helical" evidence="7">
    <location>
        <begin position="584"/>
        <end position="604"/>
    </location>
</feature>
<evidence type="ECO:0000256" key="6">
    <source>
        <dbReference type="SAM" id="MobiDB-lite"/>
    </source>
</evidence>
<dbReference type="Gene3D" id="1.20.1640.10">
    <property type="entry name" value="Multidrug efflux transporter AcrB transmembrane domain"/>
    <property type="match status" value="2"/>
</dbReference>